<dbReference type="GO" id="GO:0004177">
    <property type="term" value="F:aminopeptidase activity"/>
    <property type="evidence" value="ECO:0007669"/>
    <property type="project" value="UniProtKB-KW"/>
</dbReference>
<evidence type="ECO:0000256" key="9">
    <source>
        <dbReference type="RuleBase" id="RU004386"/>
    </source>
</evidence>
<gene>
    <name evidence="12" type="primary">apeA</name>
    <name evidence="11" type="ORF">A9798_09625</name>
    <name evidence="12" type="ORF">NCTC12121_01976</name>
</gene>
<dbReference type="GO" id="GO:0006508">
    <property type="term" value="P:proteolysis"/>
    <property type="evidence" value="ECO:0007669"/>
    <property type="project" value="UniProtKB-KW"/>
</dbReference>
<dbReference type="GO" id="GO:0008237">
    <property type="term" value="F:metallopeptidase activity"/>
    <property type="evidence" value="ECO:0007669"/>
    <property type="project" value="UniProtKB-KW"/>
</dbReference>
<keyword evidence="7 9" id="KW-0862">Zinc</keyword>
<evidence type="ECO:0000313" key="13">
    <source>
        <dbReference type="Proteomes" id="UP000175893"/>
    </source>
</evidence>
<protein>
    <recommendedName>
        <fullName evidence="10">M18 family aminopeptidase</fullName>
        <ecNumber evidence="10">3.4.11.-</ecNumber>
    </recommendedName>
</protein>
<evidence type="ECO:0000256" key="3">
    <source>
        <dbReference type="ARBA" id="ARBA00022438"/>
    </source>
</evidence>
<dbReference type="PANTHER" id="PTHR28570:SF2">
    <property type="entry name" value="M18 FAMILY AMINOPEPTIDASE 1-RELATED"/>
    <property type="match status" value="1"/>
</dbReference>
<dbReference type="Proteomes" id="UP000255248">
    <property type="component" value="Unassembled WGS sequence"/>
</dbReference>
<keyword evidence="6 9" id="KW-0378">Hydrolase</keyword>
<sequence>MDDYLSSEYIDQVELFCKGYKAFLNRAKTERECIRVIRDEANRQGFTPLVATETLVAGGKYYCSNRNKSMALIVMGRAPLSQGVRIIAAHCDAPRLDLKPNPLHEAQGLALMRTHYYGGIKKYQWGARPLALHGVVFTRQHGRIELALGERDDQPVFAIPDLLPHLDAKIQRKRPGDELLKGEELQILVGSLPLADLAEETKARVKHQILACLQRDYALEEADFLRAELALVPAGDSRDVGFDGSLLGGYGQDDRVCVYTAWQALLACAQPEQTLLCLFLDKEETGSAGATGMQSDFFPWVIEMLLQRTPGAAVSQLRQCLWHSYALSADVVPALDPLFPEVHDADNAARLGGGMVLSKYTGAGGKNLTNDADAEYLALLQQMLDRHALRWQNGLLGKVDEGGGGTIARFLAQHGPCVVDAGVPLLSMHSPFEISAKSDIWQAFQGYRHFFAATFPCPSHLYDEERMLGGAS</sequence>
<evidence type="ECO:0000256" key="6">
    <source>
        <dbReference type="ARBA" id="ARBA00022801"/>
    </source>
</evidence>
<dbReference type="OrthoDB" id="5288740at2"/>
<comment type="cofactor">
    <cofactor evidence="1 10">
        <name>Zn(2+)</name>
        <dbReference type="ChEBI" id="CHEBI:29105"/>
    </cofactor>
</comment>
<dbReference type="PANTHER" id="PTHR28570">
    <property type="entry name" value="ASPARTYL AMINOPEPTIDASE"/>
    <property type="match status" value="1"/>
</dbReference>
<dbReference type="InterPro" id="IPR023358">
    <property type="entry name" value="Peptidase_M18_dom2"/>
</dbReference>
<evidence type="ECO:0000313" key="11">
    <source>
        <dbReference type="EMBL" id="AOV97195.1"/>
    </source>
</evidence>
<dbReference type="Gene3D" id="2.30.250.10">
    <property type="entry name" value="Aminopeptidase i, Domain 2"/>
    <property type="match status" value="1"/>
</dbReference>
<evidence type="ECO:0000256" key="8">
    <source>
        <dbReference type="ARBA" id="ARBA00023049"/>
    </source>
</evidence>
<dbReference type="SUPFAM" id="SSF53187">
    <property type="entry name" value="Zn-dependent exopeptidases"/>
    <property type="match status" value="1"/>
</dbReference>
<accession>A0A376DGE5</accession>
<dbReference type="SUPFAM" id="SSF101821">
    <property type="entry name" value="Aminopeptidase/glucanase lid domain"/>
    <property type="match status" value="1"/>
</dbReference>
<dbReference type="GO" id="GO:0005737">
    <property type="term" value="C:cytoplasm"/>
    <property type="evidence" value="ECO:0007669"/>
    <property type="project" value="UniProtKB-ARBA"/>
</dbReference>
<proteinExistence type="inferred from homology"/>
<keyword evidence="4 9" id="KW-0645">Protease</keyword>
<dbReference type="EC" id="3.4.11.-" evidence="10"/>
<keyword evidence="13" id="KW-1185">Reference proteome</keyword>
<evidence type="ECO:0000256" key="7">
    <source>
        <dbReference type="ARBA" id="ARBA00022833"/>
    </source>
</evidence>
<dbReference type="GO" id="GO:0008270">
    <property type="term" value="F:zinc ion binding"/>
    <property type="evidence" value="ECO:0007669"/>
    <property type="project" value="InterPro"/>
</dbReference>
<comment type="similarity">
    <text evidence="2 9">Belongs to the peptidase M18 family.</text>
</comment>
<keyword evidence="5 9" id="KW-0479">Metal-binding</keyword>
<dbReference type="Proteomes" id="UP000175893">
    <property type="component" value="Chromosome"/>
</dbReference>
<organism evidence="12 14">
    <name type="scientific">Edwardsiella hoshinae</name>
    <dbReference type="NCBI Taxonomy" id="93378"/>
    <lineage>
        <taxon>Bacteria</taxon>
        <taxon>Pseudomonadati</taxon>
        <taxon>Pseudomonadota</taxon>
        <taxon>Gammaproteobacteria</taxon>
        <taxon>Enterobacterales</taxon>
        <taxon>Hafniaceae</taxon>
        <taxon>Edwardsiella</taxon>
    </lineage>
</organism>
<dbReference type="NCBIfam" id="NF002600">
    <property type="entry name" value="PRK02256.1"/>
    <property type="match status" value="1"/>
</dbReference>
<dbReference type="Gene3D" id="3.40.630.10">
    <property type="entry name" value="Zn peptidases"/>
    <property type="match status" value="1"/>
</dbReference>
<evidence type="ECO:0000256" key="5">
    <source>
        <dbReference type="ARBA" id="ARBA00022723"/>
    </source>
</evidence>
<reference evidence="12 14" key="2">
    <citation type="submission" date="2018-06" db="EMBL/GenBank/DDBJ databases">
        <authorList>
            <consortium name="Pathogen Informatics"/>
            <person name="Doyle S."/>
        </authorList>
    </citation>
    <scope>NUCLEOTIDE SEQUENCE [LARGE SCALE GENOMIC DNA]</scope>
    <source>
        <strain evidence="12 14">NCTC12121</strain>
    </source>
</reference>
<dbReference type="PRINTS" id="PR00932">
    <property type="entry name" value="AMINO1PTASE"/>
</dbReference>
<dbReference type="Pfam" id="PF02127">
    <property type="entry name" value="Peptidase_M18"/>
    <property type="match status" value="1"/>
</dbReference>
<evidence type="ECO:0000256" key="4">
    <source>
        <dbReference type="ARBA" id="ARBA00022670"/>
    </source>
</evidence>
<evidence type="ECO:0000313" key="12">
    <source>
        <dbReference type="EMBL" id="STC88940.1"/>
    </source>
</evidence>
<evidence type="ECO:0000256" key="1">
    <source>
        <dbReference type="ARBA" id="ARBA00001947"/>
    </source>
</evidence>
<evidence type="ECO:0000313" key="14">
    <source>
        <dbReference type="Proteomes" id="UP000255248"/>
    </source>
</evidence>
<dbReference type="EMBL" id="CP016043">
    <property type="protein sequence ID" value="AOV97195.1"/>
    <property type="molecule type" value="Genomic_DNA"/>
</dbReference>
<dbReference type="AlphaFoldDB" id="A0A376DGE5"/>
<keyword evidence="3 9" id="KW-0031">Aminopeptidase</keyword>
<keyword evidence="8 9" id="KW-0482">Metalloprotease</keyword>
<evidence type="ECO:0000256" key="10">
    <source>
        <dbReference type="RuleBase" id="RU004387"/>
    </source>
</evidence>
<evidence type="ECO:0000256" key="2">
    <source>
        <dbReference type="ARBA" id="ARBA00008290"/>
    </source>
</evidence>
<dbReference type="EMBL" id="UFXZ01000001">
    <property type="protein sequence ID" value="STC88940.1"/>
    <property type="molecule type" value="Genomic_DNA"/>
</dbReference>
<dbReference type="RefSeq" id="WP_024523736.1">
    <property type="nucleotide sequence ID" value="NZ_CP016043.1"/>
</dbReference>
<dbReference type="KEGG" id="eho:A9798_09625"/>
<dbReference type="InterPro" id="IPR001948">
    <property type="entry name" value="Peptidase_M18"/>
</dbReference>
<reference evidence="11 13" key="1">
    <citation type="submission" date="2016-06" db="EMBL/GenBank/DDBJ databases">
        <title>Complete genome sequence of Edwardsiella hoshinae ATCC 35051.</title>
        <authorList>
            <person name="Reichley S.R."/>
            <person name="Waldbieser G.C."/>
            <person name="Lawrence M.L."/>
            <person name="Griffin M.J."/>
        </authorList>
    </citation>
    <scope>NUCLEOTIDE SEQUENCE [LARGE SCALE GENOMIC DNA]</scope>
    <source>
        <strain evidence="11 13">ATCC 35051</strain>
    </source>
</reference>
<name>A0A376DGE5_9GAMM</name>